<evidence type="ECO:0000313" key="2">
    <source>
        <dbReference type="EMBL" id="EQD36842.1"/>
    </source>
</evidence>
<organism evidence="2">
    <name type="scientific">mine drainage metagenome</name>
    <dbReference type="NCBI Taxonomy" id="410659"/>
    <lineage>
        <taxon>unclassified sequences</taxon>
        <taxon>metagenomes</taxon>
        <taxon>ecological metagenomes</taxon>
    </lineage>
</organism>
<name>T0YY16_9ZZZZ</name>
<protein>
    <submittedName>
        <fullName evidence="2">Transposase IS4 family protein</fullName>
    </submittedName>
</protein>
<feature type="region of interest" description="Disordered" evidence="1">
    <location>
        <begin position="172"/>
        <end position="194"/>
    </location>
</feature>
<gene>
    <name evidence="2" type="ORF">B1B_16369</name>
</gene>
<sequence>MEHKWSKEERLREIITQVRKGEFPYEEKDDKEINLAAYNKAQINEIVDVLEMIRDIMETASQRLQKVSVPKGPGRPPTPTGDIVKVLLMQSYFGISNRVAEGFLRLFREKLRIASDFSYKTIERGYDPKRSEELLDEVFKITNEVGNPFENKFGIDGTGDPATMKINYESKRAEQRKENEDAKKNGSVSEMSDKFPGKKHDFQYSVMSIGLTTKIFGGFSTTDDHTLGELSHFGNVMAQTFGNCPGFDTLAADGLYANRVVCALLEEHDITPYLLPKSNVTFKPKGVLLWKQMLRDLITDPQKWLEGYHDRSVSESGNSMLKRREPIKIRKKLSERKGTEEALKFNIHNIRQIGYLQYLAPHLLRMGLIAG</sequence>
<feature type="compositionally biased region" description="Basic and acidic residues" evidence="1">
    <location>
        <begin position="172"/>
        <end position="184"/>
    </location>
</feature>
<comment type="caution">
    <text evidence="2">The sequence shown here is derived from an EMBL/GenBank/DDBJ whole genome shotgun (WGS) entry which is preliminary data.</text>
</comment>
<proteinExistence type="predicted"/>
<reference evidence="2" key="2">
    <citation type="journal article" date="2014" name="ISME J.">
        <title>Microbial stratification in low pH oxic and suboxic macroscopic growths along an acid mine drainage.</title>
        <authorList>
            <person name="Mendez-Garcia C."/>
            <person name="Mesa V."/>
            <person name="Sprenger R.R."/>
            <person name="Richter M."/>
            <person name="Diez M.S."/>
            <person name="Solano J."/>
            <person name="Bargiela R."/>
            <person name="Golyshina O.V."/>
            <person name="Manteca A."/>
            <person name="Ramos J.L."/>
            <person name="Gallego J.R."/>
            <person name="Llorente I."/>
            <person name="Martins Dos Santos V.A."/>
            <person name="Jensen O.N."/>
            <person name="Pelaez A.I."/>
            <person name="Sanchez J."/>
            <person name="Ferrer M."/>
        </authorList>
    </citation>
    <scope>NUCLEOTIDE SEQUENCE</scope>
</reference>
<reference evidence="2" key="1">
    <citation type="submission" date="2013-08" db="EMBL/GenBank/DDBJ databases">
        <authorList>
            <person name="Mendez C."/>
            <person name="Richter M."/>
            <person name="Ferrer M."/>
            <person name="Sanchez J."/>
        </authorList>
    </citation>
    <scope>NUCLEOTIDE SEQUENCE</scope>
</reference>
<dbReference type="AlphaFoldDB" id="T0YY16"/>
<dbReference type="EMBL" id="AUZY01010890">
    <property type="protein sequence ID" value="EQD36842.1"/>
    <property type="molecule type" value="Genomic_DNA"/>
</dbReference>
<accession>T0YY16</accession>
<evidence type="ECO:0000256" key="1">
    <source>
        <dbReference type="SAM" id="MobiDB-lite"/>
    </source>
</evidence>